<comment type="caution">
    <text evidence="2">The sequence shown here is derived from an EMBL/GenBank/DDBJ whole genome shotgun (WGS) entry which is preliminary data.</text>
</comment>
<sequence length="69" mass="6958">MFGTTSITGQAGAYLRDVFCGPTTVPSSNATSLDNYGVRPIEAPPPGQCELLASERGGPGSRRGASSAA</sequence>
<feature type="region of interest" description="Disordered" evidence="1">
    <location>
        <begin position="29"/>
        <end position="69"/>
    </location>
</feature>
<reference evidence="2 3" key="1">
    <citation type="submission" date="2022-11" db="EMBL/GenBank/DDBJ databases">
        <title>Minimal conservation of predation-associated metabolite biosynthetic gene clusters underscores biosynthetic potential of Myxococcota including descriptions for ten novel species: Archangium lansinium sp. nov., Myxococcus landrumus sp. nov., Nannocystis bai.</title>
        <authorList>
            <person name="Ahearne A."/>
            <person name="Stevens C."/>
            <person name="Dowd S."/>
        </authorList>
    </citation>
    <scope>NUCLEOTIDE SEQUENCE [LARGE SCALE GENOMIC DNA]</scope>
    <source>
        <strain evidence="2 3">BB15-2</strain>
    </source>
</reference>
<gene>
    <name evidence="2" type="ORF">POL25_19835</name>
</gene>
<accession>A0ABT5E001</accession>
<name>A0ABT5E001_9BACT</name>
<organism evidence="2 3">
    <name type="scientific">Nannocystis bainbridge</name>
    <dbReference type="NCBI Taxonomy" id="2995303"/>
    <lineage>
        <taxon>Bacteria</taxon>
        <taxon>Pseudomonadati</taxon>
        <taxon>Myxococcota</taxon>
        <taxon>Polyangia</taxon>
        <taxon>Nannocystales</taxon>
        <taxon>Nannocystaceae</taxon>
        <taxon>Nannocystis</taxon>
    </lineage>
</organism>
<dbReference type="EMBL" id="JAQNDL010000002">
    <property type="protein sequence ID" value="MDC0719164.1"/>
    <property type="molecule type" value="Genomic_DNA"/>
</dbReference>
<proteinExistence type="predicted"/>
<evidence type="ECO:0000256" key="1">
    <source>
        <dbReference type="SAM" id="MobiDB-lite"/>
    </source>
</evidence>
<dbReference type="Proteomes" id="UP001221686">
    <property type="component" value="Unassembled WGS sequence"/>
</dbReference>
<protein>
    <submittedName>
        <fullName evidence="2">Uncharacterized protein</fullName>
    </submittedName>
</protein>
<keyword evidence="3" id="KW-1185">Reference proteome</keyword>
<evidence type="ECO:0000313" key="2">
    <source>
        <dbReference type="EMBL" id="MDC0719164.1"/>
    </source>
</evidence>
<evidence type="ECO:0000313" key="3">
    <source>
        <dbReference type="Proteomes" id="UP001221686"/>
    </source>
</evidence>
<dbReference type="RefSeq" id="WP_272087675.1">
    <property type="nucleotide sequence ID" value="NZ_JAQNDL010000002.1"/>
</dbReference>